<dbReference type="EMBL" id="LAZR01059693">
    <property type="protein sequence ID" value="KKK67273.1"/>
    <property type="molecule type" value="Genomic_DNA"/>
</dbReference>
<evidence type="ECO:0000313" key="1">
    <source>
        <dbReference type="EMBL" id="KKK67273.1"/>
    </source>
</evidence>
<accession>A0A0F8XEI6</accession>
<sequence>MLFLLLSMYMMQFTQTDCTNVQQLKLQIAIYKRQINVYPMTPFELSSLKKEIIKLKNDPVYVKYKRCIKPILSPSKNSPLDSSRD</sequence>
<proteinExistence type="predicted"/>
<reference evidence="1" key="1">
    <citation type="journal article" date="2015" name="Nature">
        <title>Complex archaea that bridge the gap between prokaryotes and eukaryotes.</title>
        <authorList>
            <person name="Spang A."/>
            <person name="Saw J.H."/>
            <person name="Jorgensen S.L."/>
            <person name="Zaremba-Niedzwiedzka K."/>
            <person name="Martijn J."/>
            <person name="Lind A.E."/>
            <person name="van Eijk R."/>
            <person name="Schleper C."/>
            <person name="Guy L."/>
            <person name="Ettema T.J."/>
        </authorList>
    </citation>
    <scope>NUCLEOTIDE SEQUENCE</scope>
</reference>
<organism evidence="1">
    <name type="scientific">marine sediment metagenome</name>
    <dbReference type="NCBI Taxonomy" id="412755"/>
    <lineage>
        <taxon>unclassified sequences</taxon>
        <taxon>metagenomes</taxon>
        <taxon>ecological metagenomes</taxon>
    </lineage>
</organism>
<comment type="caution">
    <text evidence="1">The sequence shown here is derived from an EMBL/GenBank/DDBJ whole genome shotgun (WGS) entry which is preliminary data.</text>
</comment>
<dbReference type="AlphaFoldDB" id="A0A0F8XEI6"/>
<name>A0A0F8XEI6_9ZZZZ</name>
<gene>
    <name evidence="1" type="ORF">LCGC14_2955710</name>
</gene>
<protein>
    <submittedName>
        <fullName evidence="1">Uncharacterized protein</fullName>
    </submittedName>
</protein>